<dbReference type="SUPFAM" id="SSF56672">
    <property type="entry name" value="DNA/RNA polymerases"/>
    <property type="match status" value="1"/>
</dbReference>
<dbReference type="InterPro" id="IPR043502">
    <property type="entry name" value="DNA/RNA_pol_sf"/>
</dbReference>
<evidence type="ECO:0000256" key="1">
    <source>
        <dbReference type="ARBA" id="ARBA00023268"/>
    </source>
</evidence>
<dbReference type="Pfam" id="PF00665">
    <property type="entry name" value="rve"/>
    <property type="match status" value="1"/>
</dbReference>
<feature type="domain" description="Reverse transcriptase" evidence="2">
    <location>
        <begin position="1"/>
        <end position="192"/>
    </location>
</feature>
<dbReference type="Gene3D" id="3.30.70.270">
    <property type="match status" value="2"/>
</dbReference>
<dbReference type="PROSITE" id="PS50878">
    <property type="entry name" value="RT_POL"/>
    <property type="match status" value="1"/>
</dbReference>
<dbReference type="InterPro" id="IPR012337">
    <property type="entry name" value="RNaseH-like_sf"/>
</dbReference>
<gene>
    <name evidence="4" type="ORF">M153_2450006820</name>
</gene>
<dbReference type="Gene3D" id="3.30.420.10">
    <property type="entry name" value="Ribonuclease H-like superfamily/Ribonuclease H"/>
    <property type="match status" value="1"/>
</dbReference>
<accession>A0A0R0M4M9</accession>
<dbReference type="GO" id="GO:0003676">
    <property type="term" value="F:nucleic acid binding"/>
    <property type="evidence" value="ECO:0007669"/>
    <property type="project" value="InterPro"/>
</dbReference>
<proteinExistence type="predicted"/>
<evidence type="ECO:0000259" key="3">
    <source>
        <dbReference type="PROSITE" id="PS50994"/>
    </source>
</evidence>
<dbReference type="Gene3D" id="3.10.10.10">
    <property type="entry name" value="HIV Type 1 Reverse Transcriptase, subunit A, domain 1"/>
    <property type="match status" value="1"/>
</dbReference>
<dbReference type="PANTHER" id="PTHR37984">
    <property type="entry name" value="PROTEIN CBG26694"/>
    <property type="match status" value="1"/>
</dbReference>
<dbReference type="Gene3D" id="1.10.340.70">
    <property type="match status" value="1"/>
</dbReference>
<dbReference type="InterPro" id="IPR001584">
    <property type="entry name" value="Integrase_cat-core"/>
</dbReference>
<dbReference type="SUPFAM" id="SSF53098">
    <property type="entry name" value="Ribonuclease H-like"/>
    <property type="match status" value="1"/>
</dbReference>
<dbReference type="InterPro" id="IPR043128">
    <property type="entry name" value="Rev_trsase/Diguanyl_cyclase"/>
</dbReference>
<dbReference type="Proteomes" id="UP000051530">
    <property type="component" value="Unassembled WGS sequence"/>
</dbReference>
<reference evidence="4 5" key="1">
    <citation type="submission" date="2015-07" db="EMBL/GenBank/DDBJ databases">
        <title>The genome of Pseudoloma neurophilia, a relevant intracellular parasite of the zebrafish.</title>
        <authorList>
            <person name="Ndikumana S."/>
            <person name="Pelin A."/>
            <person name="Sanders J."/>
            <person name="Corradi N."/>
        </authorList>
    </citation>
    <scope>NUCLEOTIDE SEQUENCE [LARGE SCALE GENOMIC DNA]</scope>
    <source>
        <strain evidence="4 5">MK1</strain>
    </source>
</reference>
<keyword evidence="1" id="KW-0511">Multifunctional enzyme</keyword>
<evidence type="ECO:0000313" key="5">
    <source>
        <dbReference type="Proteomes" id="UP000051530"/>
    </source>
</evidence>
<dbReference type="CDD" id="cd01647">
    <property type="entry name" value="RT_LTR"/>
    <property type="match status" value="1"/>
</dbReference>
<dbReference type="InterPro" id="IPR041577">
    <property type="entry name" value="RT_RNaseH_2"/>
</dbReference>
<dbReference type="Pfam" id="PF17919">
    <property type="entry name" value="RT_RNaseH_2"/>
    <property type="match status" value="1"/>
</dbReference>
<dbReference type="PANTHER" id="PTHR37984:SF5">
    <property type="entry name" value="PROTEIN NYNRIN-LIKE"/>
    <property type="match status" value="1"/>
</dbReference>
<dbReference type="GO" id="GO:0005634">
    <property type="term" value="C:nucleus"/>
    <property type="evidence" value="ECO:0007669"/>
    <property type="project" value="UniProtKB-ARBA"/>
</dbReference>
<dbReference type="InterPro" id="IPR036397">
    <property type="entry name" value="RNaseH_sf"/>
</dbReference>
<dbReference type="CDD" id="cd09274">
    <property type="entry name" value="RNase_HI_RT_Ty3"/>
    <property type="match status" value="1"/>
</dbReference>
<dbReference type="AlphaFoldDB" id="A0A0R0M4M9"/>
<protein>
    <submittedName>
        <fullName evidence="4">Pol polyprotein</fullName>
    </submittedName>
</protein>
<name>A0A0R0M4M9_9MICR</name>
<dbReference type="InterPro" id="IPR050951">
    <property type="entry name" value="Retrovirus_Pol_polyprotein"/>
</dbReference>
<dbReference type="VEuPathDB" id="MicrosporidiaDB:M153_2450006820"/>
<organism evidence="4 5">
    <name type="scientific">Pseudoloma neurophilia</name>
    <dbReference type="NCBI Taxonomy" id="146866"/>
    <lineage>
        <taxon>Eukaryota</taxon>
        <taxon>Fungi</taxon>
        <taxon>Fungi incertae sedis</taxon>
        <taxon>Microsporidia</taxon>
        <taxon>Pseudoloma</taxon>
    </lineage>
</organism>
<dbReference type="GO" id="GO:0015074">
    <property type="term" value="P:DNA integration"/>
    <property type="evidence" value="ECO:0007669"/>
    <property type="project" value="InterPro"/>
</dbReference>
<dbReference type="GO" id="GO:0003824">
    <property type="term" value="F:catalytic activity"/>
    <property type="evidence" value="ECO:0007669"/>
    <property type="project" value="UniProtKB-KW"/>
</dbReference>
<feature type="domain" description="Integrase catalytic" evidence="3">
    <location>
        <begin position="499"/>
        <end position="645"/>
    </location>
</feature>
<sequence length="645" mass="73791">MAIREATKLELARLEGAGIIRKSVDGWASPAFPKLKKNGEIRLLIDYRLVNAITNAMAFPNPGISETLTGLSGSEIFTKFDLRQGYYQIKVRDSDIHKTGFVILNEHFEFTRMPQGLMNAPKTFRQAMSRIFGDLEFVKIYLDDLLVHSANVQDHVKHVNEVKRRIVANNISVNIEKSELMKSQITFLGKLIDKNGIKIDLNTLPLNKLHKIPTTKKQLQSLIGFIYWCLPHIINLSDKLLFLTDKLKTSKIKWTNSDTKAVQEIEKEIITNTNLAHFKQNTPLQMYCDASDTGIGIVLKQNNNIIGLYSKKLTDTEKQYSVVEKEMFAILKGIIHFRIYTLGNHVKIFTDSRNCTFTKPVITSRVARWKIALSEYDYVITHINGNENNAADHLSRVAAIIKKEIQKPFDINNLKEKYQIKDSEIEGSTVKIPNETAFQFIYDMHSYLGHPGPNKLQNTLINHCDINDLQSLCDKIHEDCSKCQRCKYGLTNYGRVTGSLSGTYLNQKISLDYVGPFDAHKFEGIPFNHFHILTITDTHSRFTQCKIITTPSSNETWKALKTIWIDKFGSPETIITDRSTQFTATYFWEKCNQNDIKHVMCSTGNPTCNGISERINTSINAILRMYKHHHIDNVLDMIHRLLNDT</sequence>
<dbReference type="OrthoDB" id="2194544at2759"/>
<dbReference type="EMBL" id="LGUB01000068">
    <property type="protein sequence ID" value="KRH94484.1"/>
    <property type="molecule type" value="Genomic_DNA"/>
</dbReference>
<evidence type="ECO:0000313" key="4">
    <source>
        <dbReference type="EMBL" id="KRH94484.1"/>
    </source>
</evidence>
<evidence type="ECO:0000259" key="2">
    <source>
        <dbReference type="PROSITE" id="PS50878"/>
    </source>
</evidence>
<dbReference type="PROSITE" id="PS50994">
    <property type="entry name" value="INTEGRASE"/>
    <property type="match status" value="1"/>
</dbReference>
<comment type="caution">
    <text evidence="4">The sequence shown here is derived from an EMBL/GenBank/DDBJ whole genome shotgun (WGS) entry which is preliminary data.</text>
</comment>
<dbReference type="Pfam" id="PF00078">
    <property type="entry name" value="RVT_1"/>
    <property type="match status" value="1"/>
</dbReference>
<keyword evidence="5" id="KW-1185">Reference proteome</keyword>
<dbReference type="InterPro" id="IPR000477">
    <property type="entry name" value="RT_dom"/>
</dbReference>